<dbReference type="Pfam" id="PF01521">
    <property type="entry name" value="Fe-S_biosyn"/>
    <property type="match status" value="1"/>
</dbReference>
<evidence type="ECO:0000313" key="2">
    <source>
        <dbReference type="EMBL" id="MBD2847625.1"/>
    </source>
</evidence>
<organism evidence="2 3">
    <name type="scientific">Paenibacillus sabuli</name>
    <dbReference type="NCBI Taxonomy" id="2772509"/>
    <lineage>
        <taxon>Bacteria</taxon>
        <taxon>Bacillati</taxon>
        <taxon>Bacillota</taxon>
        <taxon>Bacilli</taxon>
        <taxon>Bacillales</taxon>
        <taxon>Paenibacillaceae</taxon>
        <taxon>Paenibacillus</taxon>
    </lineage>
</organism>
<name>A0A927BXN0_9BACL</name>
<protein>
    <submittedName>
        <fullName evidence="2">Iron-sulfur cluster biosynthesis family protein</fullName>
    </submittedName>
</protein>
<dbReference type="InterPro" id="IPR000361">
    <property type="entry name" value="ATAP_core_dom"/>
</dbReference>
<reference evidence="2" key="1">
    <citation type="submission" date="2020-09" db="EMBL/GenBank/DDBJ databases">
        <title>A novel bacterium of genus Paenibacillus, isolated from South China Sea.</title>
        <authorList>
            <person name="Huang H."/>
            <person name="Mo K."/>
            <person name="Hu Y."/>
        </authorList>
    </citation>
    <scope>NUCLEOTIDE SEQUENCE</scope>
    <source>
        <strain evidence="2">IB182496</strain>
    </source>
</reference>
<dbReference type="Gene3D" id="2.60.300.12">
    <property type="entry name" value="HesB-like domain"/>
    <property type="match status" value="1"/>
</dbReference>
<dbReference type="InterPro" id="IPR035903">
    <property type="entry name" value="HesB-like_dom_sf"/>
</dbReference>
<feature type="domain" description="Core" evidence="1">
    <location>
        <begin position="1"/>
        <end position="103"/>
    </location>
</feature>
<evidence type="ECO:0000313" key="3">
    <source>
        <dbReference type="Proteomes" id="UP000621560"/>
    </source>
</evidence>
<comment type="caution">
    <text evidence="2">The sequence shown here is derived from an EMBL/GenBank/DDBJ whole genome shotgun (WGS) entry which is preliminary data.</text>
</comment>
<sequence length="111" mass="12256">MHMTFTPAALARLAPMLETSGKQLKLLHDTEGCGCVMSGVPALQLIPGPGPDDRAGESETLPFLFEPRHAIFFEPRLTVDYTADSDRFTLKSTQQIYTNRLQIYTGEACPL</sequence>
<dbReference type="AlphaFoldDB" id="A0A927BXN0"/>
<accession>A0A927BXN0</accession>
<dbReference type="SUPFAM" id="SSF89360">
    <property type="entry name" value="HesB-like domain"/>
    <property type="match status" value="1"/>
</dbReference>
<keyword evidence="3" id="KW-1185">Reference proteome</keyword>
<proteinExistence type="predicted"/>
<gene>
    <name evidence="2" type="ORF">IDH44_20740</name>
</gene>
<dbReference type="EMBL" id="JACXIZ010000042">
    <property type="protein sequence ID" value="MBD2847625.1"/>
    <property type="molecule type" value="Genomic_DNA"/>
</dbReference>
<evidence type="ECO:0000259" key="1">
    <source>
        <dbReference type="Pfam" id="PF01521"/>
    </source>
</evidence>
<dbReference type="RefSeq" id="WP_190920734.1">
    <property type="nucleotide sequence ID" value="NZ_JACXIZ010000042.1"/>
</dbReference>
<dbReference type="Proteomes" id="UP000621560">
    <property type="component" value="Unassembled WGS sequence"/>
</dbReference>